<protein>
    <submittedName>
        <fullName evidence="2">Uncharacterized protein</fullName>
    </submittedName>
</protein>
<feature type="compositionally biased region" description="Basic and acidic residues" evidence="1">
    <location>
        <begin position="39"/>
        <end position="49"/>
    </location>
</feature>
<dbReference type="OrthoDB" id="10578815at2759"/>
<proteinExistence type="predicted"/>
<dbReference type="EMBL" id="KQ435843">
    <property type="protein sequence ID" value="KOX71296.1"/>
    <property type="molecule type" value="Genomic_DNA"/>
</dbReference>
<feature type="region of interest" description="Disordered" evidence="1">
    <location>
        <begin position="1"/>
        <end position="68"/>
    </location>
</feature>
<organism evidence="2 3">
    <name type="scientific">Melipona quadrifasciata</name>
    <dbReference type="NCBI Taxonomy" id="166423"/>
    <lineage>
        <taxon>Eukaryota</taxon>
        <taxon>Metazoa</taxon>
        <taxon>Ecdysozoa</taxon>
        <taxon>Arthropoda</taxon>
        <taxon>Hexapoda</taxon>
        <taxon>Insecta</taxon>
        <taxon>Pterygota</taxon>
        <taxon>Neoptera</taxon>
        <taxon>Endopterygota</taxon>
        <taxon>Hymenoptera</taxon>
        <taxon>Apocrita</taxon>
        <taxon>Aculeata</taxon>
        <taxon>Apoidea</taxon>
        <taxon>Anthophila</taxon>
        <taxon>Apidae</taxon>
        <taxon>Melipona</taxon>
    </lineage>
</organism>
<evidence type="ECO:0000313" key="2">
    <source>
        <dbReference type="EMBL" id="KOX71296.1"/>
    </source>
</evidence>
<gene>
    <name evidence="2" type="ORF">WN51_04400</name>
</gene>
<feature type="compositionally biased region" description="Basic and acidic residues" evidence="1">
    <location>
        <begin position="1"/>
        <end position="28"/>
    </location>
</feature>
<dbReference type="AlphaFoldDB" id="A0A0M8ZW70"/>
<name>A0A0M8ZW70_9HYME</name>
<accession>A0A0M8ZW70</accession>
<evidence type="ECO:0000313" key="3">
    <source>
        <dbReference type="Proteomes" id="UP000053105"/>
    </source>
</evidence>
<keyword evidence="3" id="KW-1185">Reference proteome</keyword>
<evidence type="ECO:0000256" key="1">
    <source>
        <dbReference type="SAM" id="MobiDB-lite"/>
    </source>
</evidence>
<sequence length="238" mass="26727">MEGRKSSRRWENTERKRDGGKRQRRIVETKAGPINVRDGASKRGEERRAAATAEEDDAREDPCRGRLHKHQGTRGAELECRNRKCFGLMAPGETGDFCNDHYHGKSALDVELTRRVGTTTLEEGTEVAVAVETSGSWRRLRELAVHFTKKDFEIERYLIVSKLKEELQNCLKTKKKIQRHAAATSTAPARLKMRIRLIRGKSDSTGVEGHVHPVELWREKSSKGNIIKNGETGGGGDG</sequence>
<reference evidence="2 3" key="1">
    <citation type="submission" date="2015-07" db="EMBL/GenBank/DDBJ databases">
        <title>The genome of Melipona quadrifasciata.</title>
        <authorList>
            <person name="Pan H."/>
            <person name="Kapheim K."/>
        </authorList>
    </citation>
    <scope>NUCLEOTIDE SEQUENCE [LARGE SCALE GENOMIC DNA]</scope>
    <source>
        <strain evidence="2">0111107301</strain>
        <tissue evidence="2">Whole body</tissue>
    </source>
</reference>
<dbReference type="Proteomes" id="UP000053105">
    <property type="component" value="Unassembled WGS sequence"/>
</dbReference>